<organism evidence="6 7">
    <name type="scientific">Allohahella marinimesophila</name>
    <dbReference type="NCBI Taxonomy" id="1054972"/>
    <lineage>
        <taxon>Bacteria</taxon>
        <taxon>Pseudomonadati</taxon>
        <taxon>Pseudomonadota</taxon>
        <taxon>Gammaproteobacteria</taxon>
        <taxon>Oceanospirillales</taxon>
        <taxon>Hahellaceae</taxon>
        <taxon>Allohahella</taxon>
    </lineage>
</organism>
<evidence type="ECO:0000313" key="7">
    <source>
        <dbReference type="Proteomes" id="UP001501337"/>
    </source>
</evidence>
<feature type="binding site" evidence="5">
    <location>
        <begin position="152"/>
        <end position="159"/>
    </location>
    <ligand>
        <name>ADP</name>
        <dbReference type="ChEBI" id="CHEBI:456216"/>
    </ligand>
</feature>
<dbReference type="InterPro" id="IPR026530">
    <property type="entry name" value="PSRP"/>
</dbReference>
<evidence type="ECO:0000256" key="1">
    <source>
        <dbReference type="ARBA" id="ARBA00022527"/>
    </source>
</evidence>
<comment type="catalytic activity">
    <reaction evidence="5">
        <text>[pyruvate, water dikinase]-phosphate + phosphate + H(+) = [pyruvate, water dikinase] + diphosphate</text>
        <dbReference type="Rhea" id="RHEA:48580"/>
        <dbReference type="Rhea" id="RHEA-COMP:11425"/>
        <dbReference type="Rhea" id="RHEA-COMP:11426"/>
        <dbReference type="ChEBI" id="CHEBI:15378"/>
        <dbReference type="ChEBI" id="CHEBI:33019"/>
        <dbReference type="ChEBI" id="CHEBI:43176"/>
        <dbReference type="ChEBI" id="CHEBI:43474"/>
        <dbReference type="ChEBI" id="CHEBI:68546"/>
        <dbReference type="EC" id="2.7.4.28"/>
    </reaction>
</comment>
<name>A0ABP7NSB7_9GAMM</name>
<keyword evidence="2 5" id="KW-0808">Transferase</keyword>
<gene>
    <name evidence="6" type="ORF">GCM10022278_08300</name>
</gene>
<accession>A0ABP7NSB7</accession>
<dbReference type="InterPro" id="IPR005177">
    <property type="entry name" value="Kinase-pyrophosphorylase"/>
</dbReference>
<sequence length="272" mass="30888">MKRTAFFISDGTGITAQALGQALLAQFETIDFERITLPYIDSVEKAQNVVARINRTADTDEGSPIIFDTIVNSEIRSVIRTSQGYMIDIFGTFLEPLEMELKHKSSYTVGKSHSITGSERYSERIAAMNFALENDDGARTRQYSDADLILVGVSRSGKTPTCIYLALQCGLKAANYPLTDDDILDQKLPKVLQPYRDKIFGLTIDVDRLVAIRNERKPNSRYASVKQCMYELQEVELMYQRERIPHINSTHYSVEEIATRILMETGIERRVR</sequence>
<keyword evidence="3 5" id="KW-0547">Nucleotide-binding</keyword>
<keyword evidence="4 5" id="KW-0418">Kinase</keyword>
<dbReference type="RefSeq" id="WP_344803557.1">
    <property type="nucleotide sequence ID" value="NZ_BAABBO010000001.1"/>
</dbReference>
<dbReference type="EMBL" id="BAABBO010000001">
    <property type="protein sequence ID" value="GAA3951524.1"/>
    <property type="molecule type" value="Genomic_DNA"/>
</dbReference>
<evidence type="ECO:0000256" key="4">
    <source>
        <dbReference type="ARBA" id="ARBA00022777"/>
    </source>
</evidence>
<reference evidence="7" key="1">
    <citation type="journal article" date="2019" name="Int. J. Syst. Evol. Microbiol.">
        <title>The Global Catalogue of Microorganisms (GCM) 10K type strain sequencing project: providing services to taxonomists for standard genome sequencing and annotation.</title>
        <authorList>
            <consortium name="The Broad Institute Genomics Platform"/>
            <consortium name="The Broad Institute Genome Sequencing Center for Infectious Disease"/>
            <person name="Wu L."/>
            <person name="Ma J."/>
        </authorList>
    </citation>
    <scope>NUCLEOTIDE SEQUENCE [LARGE SCALE GENOMIC DNA]</scope>
    <source>
        <strain evidence="7">JCM 17555</strain>
    </source>
</reference>
<dbReference type="HAMAP" id="MF_01062">
    <property type="entry name" value="PSRP"/>
    <property type="match status" value="1"/>
</dbReference>
<comment type="similarity">
    <text evidence="5">Belongs to the pyruvate, phosphate/water dikinase regulatory protein family. PSRP subfamily.</text>
</comment>
<dbReference type="Proteomes" id="UP001501337">
    <property type="component" value="Unassembled WGS sequence"/>
</dbReference>
<keyword evidence="6" id="KW-0670">Pyruvate</keyword>
<comment type="function">
    <text evidence="5">Bifunctional serine/threonine kinase and phosphorylase involved in the regulation of the phosphoenolpyruvate synthase (PEPS) by catalyzing its phosphorylation/dephosphorylation.</text>
</comment>
<dbReference type="EC" id="2.7.11.33" evidence="5"/>
<proteinExistence type="inferred from homology"/>
<dbReference type="PANTHER" id="PTHR31756:SF3">
    <property type="entry name" value="PYRUVATE, PHOSPHATE DIKINASE REGULATORY PROTEIN 1, CHLOROPLASTIC"/>
    <property type="match status" value="1"/>
</dbReference>
<dbReference type="EC" id="2.7.4.28" evidence="5"/>
<evidence type="ECO:0000256" key="2">
    <source>
        <dbReference type="ARBA" id="ARBA00022679"/>
    </source>
</evidence>
<dbReference type="NCBIfam" id="NF003742">
    <property type="entry name" value="PRK05339.1"/>
    <property type="match status" value="1"/>
</dbReference>
<evidence type="ECO:0000256" key="5">
    <source>
        <dbReference type="HAMAP-Rule" id="MF_01062"/>
    </source>
</evidence>
<comment type="caution">
    <text evidence="6">The sequence shown here is derived from an EMBL/GenBank/DDBJ whole genome shotgun (WGS) entry which is preliminary data.</text>
</comment>
<dbReference type="Pfam" id="PF03618">
    <property type="entry name" value="Kinase-PPPase"/>
    <property type="match status" value="1"/>
</dbReference>
<comment type="catalytic activity">
    <reaction evidence="5">
        <text>[pyruvate, water dikinase] + ADP = [pyruvate, water dikinase]-phosphate + AMP + H(+)</text>
        <dbReference type="Rhea" id="RHEA:46020"/>
        <dbReference type="Rhea" id="RHEA-COMP:11425"/>
        <dbReference type="Rhea" id="RHEA-COMP:11426"/>
        <dbReference type="ChEBI" id="CHEBI:15378"/>
        <dbReference type="ChEBI" id="CHEBI:43176"/>
        <dbReference type="ChEBI" id="CHEBI:68546"/>
        <dbReference type="ChEBI" id="CHEBI:456215"/>
        <dbReference type="ChEBI" id="CHEBI:456216"/>
        <dbReference type="EC" id="2.7.11.33"/>
    </reaction>
</comment>
<evidence type="ECO:0000256" key="3">
    <source>
        <dbReference type="ARBA" id="ARBA00022741"/>
    </source>
</evidence>
<protein>
    <recommendedName>
        <fullName evidence="5">Putative phosphoenolpyruvate synthase regulatory protein</fullName>
        <shortName evidence="5">PEP synthase regulatory protein</shortName>
        <shortName evidence="5">PSRP</shortName>
        <ecNumber evidence="5">2.7.11.33</ecNumber>
        <ecNumber evidence="5">2.7.4.28</ecNumber>
    </recommendedName>
    <alternativeName>
        <fullName evidence="5">Pyruvate, water dikinase regulatory protein</fullName>
    </alternativeName>
</protein>
<dbReference type="PANTHER" id="PTHR31756">
    <property type="entry name" value="PYRUVATE, PHOSPHATE DIKINASE REGULATORY PROTEIN 1, CHLOROPLASTIC"/>
    <property type="match status" value="1"/>
</dbReference>
<evidence type="ECO:0000313" key="6">
    <source>
        <dbReference type="EMBL" id="GAA3951524.1"/>
    </source>
</evidence>
<keyword evidence="1 5" id="KW-0723">Serine/threonine-protein kinase</keyword>
<keyword evidence="7" id="KW-1185">Reference proteome</keyword>